<sequence length="305" mass="33639">MKVLVTGGAGFIGSHVVDKLLLAGHTPIVVDNLSNGVASNLPPHIPLYAWDLLSPKLEQLFQQEQPEIVIHLAAQANVSHSLEDPLQDAAANIFGTLHLLHCCKLYHVKKFIFSSTSAVYGDASLPITEQSPVDPLSFYGLSKLTAERYIAFFGQLHNLPYTILRYANVFGPRQKANGEGGVISIFIHELLSGRTPFIRGDGQQTRDFVYVEDVAKANVLCITSGDYETFNIGYDQQTSIRTLYELIATKLHSATLPAQHPPIPGEIMHSRLTSTKAIQQLNWQPSFTLDTGLEATIAHMKHHYS</sequence>
<protein>
    <submittedName>
        <fullName evidence="3">NAD-dependent epimerase/dehydratase</fullName>
    </submittedName>
</protein>
<keyword evidence="4" id="KW-1185">Reference proteome</keyword>
<accession>I8J382</accession>
<dbReference type="STRING" id="1196324.A374_06441"/>
<evidence type="ECO:0000313" key="3">
    <source>
        <dbReference type="EMBL" id="EIT86216.1"/>
    </source>
</evidence>
<name>I8J382_9BACL</name>
<dbReference type="EMBL" id="AKKV01000022">
    <property type="protein sequence ID" value="EIT86216.1"/>
    <property type="molecule type" value="Genomic_DNA"/>
</dbReference>
<evidence type="ECO:0000256" key="1">
    <source>
        <dbReference type="ARBA" id="ARBA00007637"/>
    </source>
</evidence>
<dbReference type="InterPro" id="IPR036291">
    <property type="entry name" value="NAD(P)-bd_dom_sf"/>
</dbReference>
<dbReference type="Pfam" id="PF01370">
    <property type="entry name" value="Epimerase"/>
    <property type="match status" value="1"/>
</dbReference>
<comment type="caution">
    <text evidence="3">The sequence shown here is derived from an EMBL/GenBank/DDBJ whole genome shotgun (WGS) entry which is preliminary data.</text>
</comment>
<evidence type="ECO:0000259" key="2">
    <source>
        <dbReference type="Pfam" id="PF01370"/>
    </source>
</evidence>
<dbReference type="InterPro" id="IPR001509">
    <property type="entry name" value="Epimerase_deHydtase"/>
</dbReference>
<dbReference type="SUPFAM" id="SSF51735">
    <property type="entry name" value="NAD(P)-binding Rossmann-fold domains"/>
    <property type="match status" value="1"/>
</dbReference>
<dbReference type="PATRIC" id="fig|1196324.3.peg.1313"/>
<dbReference type="Gene3D" id="3.40.50.720">
    <property type="entry name" value="NAD(P)-binding Rossmann-like Domain"/>
    <property type="match status" value="1"/>
</dbReference>
<dbReference type="eggNOG" id="COG1087">
    <property type="taxonomic scope" value="Bacteria"/>
</dbReference>
<comment type="similarity">
    <text evidence="1">Belongs to the NAD(P)-dependent epimerase/dehydratase family.</text>
</comment>
<reference evidence="3 4" key="1">
    <citation type="journal article" date="2012" name="J. Bacteriol.">
        <title>Genome of Bacillus macauensis ZFHKF-1, a Long-Chain-Forming Bacterium.</title>
        <authorList>
            <person name="Cai L."/>
            <person name="Zhang T."/>
        </authorList>
    </citation>
    <scope>NUCLEOTIDE SEQUENCE [LARGE SCALE GENOMIC DNA]</scope>
    <source>
        <strain evidence="3 4">ZFHKF-1</strain>
    </source>
</reference>
<organism evidence="3 4">
    <name type="scientific">Fictibacillus macauensis ZFHKF-1</name>
    <dbReference type="NCBI Taxonomy" id="1196324"/>
    <lineage>
        <taxon>Bacteria</taxon>
        <taxon>Bacillati</taxon>
        <taxon>Bacillota</taxon>
        <taxon>Bacilli</taxon>
        <taxon>Bacillales</taxon>
        <taxon>Fictibacillaceae</taxon>
        <taxon>Fictibacillus</taxon>
    </lineage>
</organism>
<dbReference type="PANTHER" id="PTHR43000">
    <property type="entry name" value="DTDP-D-GLUCOSE 4,6-DEHYDRATASE-RELATED"/>
    <property type="match status" value="1"/>
</dbReference>
<dbReference type="OrthoDB" id="9771073at2"/>
<gene>
    <name evidence="3" type="ORF">A374_06441</name>
</gene>
<dbReference type="RefSeq" id="WP_007201385.1">
    <property type="nucleotide sequence ID" value="NZ_AKKV01000022.1"/>
</dbReference>
<dbReference type="Proteomes" id="UP000004080">
    <property type="component" value="Unassembled WGS sequence"/>
</dbReference>
<proteinExistence type="inferred from homology"/>
<dbReference type="AlphaFoldDB" id="I8J382"/>
<feature type="domain" description="NAD-dependent epimerase/dehydratase" evidence="2">
    <location>
        <begin position="3"/>
        <end position="233"/>
    </location>
</feature>
<dbReference type="Gene3D" id="3.90.25.10">
    <property type="entry name" value="UDP-galactose 4-epimerase, domain 1"/>
    <property type="match status" value="1"/>
</dbReference>
<evidence type="ECO:0000313" key="4">
    <source>
        <dbReference type="Proteomes" id="UP000004080"/>
    </source>
</evidence>